<dbReference type="STRING" id="314265.R2601_00785"/>
<dbReference type="PROSITE" id="PS50110">
    <property type="entry name" value="RESPONSE_REGULATORY"/>
    <property type="match status" value="1"/>
</dbReference>
<dbReference type="RefSeq" id="WP_007803645.1">
    <property type="nucleotide sequence ID" value="NZ_DS022279.1"/>
</dbReference>
<evidence type="ECO:0000259" key="3">
    <source>
        <dbReference type="PROSITE" id="PS50110"/>
    </source>
</evidence>
<feature type="domain" description="Response regulatory" evidence="3">
    <location>
        <begin position="16"/>
        <end position="130"/>
    </location>
</feature>
<dbReference type="Proteomes" id="UP000006230">
    <property type="component" value="Unassembled WGS sequence"/>
</dbReference>
<dbReference type="HOGENOM" id="CLU_000445_69_8_5"/>
<evidence type="ECO:0000313" key="4">
    <source>
        <dbReference type="EMBL" id="EAU47930.1"/>
    </source>
</evidence>
<dbReference type="SMART" id="SM00448">
    <property type="entry name" value="REC"/>
    <property type="match status" value="1"/>
</dbReference>
<dbReference type="SUPFAM" id="SSF52172">
    <property type="entry name" value="CheY-like"/>
    <property type="match status" value="1"/>
</dbReference>
<dbReference type="InterPro" id="IPR001789">
    <property type="entry name" value="Sig_transdc_resp-reg_receiver"/>
</dbReference>
<reference evidence="4 5" key="1">
    <citation type="journal article" date="2010" name="J. Bacteriol.">
        <title>Genome sequences of Pelagibaca bermudensis HTCC2601T and Maritimibacter alkaliphilus HTCC2654T, the type strains of two marine Roseobacter genera.</title>
        <authorList>
            <person name="Thrash J.C."/>
            <person name="Cho J.C."/>
            <person name="Ferriera S."/>
            <person name="Johnson J."/>
            <person name="Vergin K.L."/>
            <person name="Giovannoni S.J."/>
        </authorList>
    </citation>
    <scope>NUCLEOTIDE SEQUENCE [LARGE SCALE GENOMIC DNA]</scope>
    <source>
        <strain evidence="5">DSM 26914 / JCM 13377 / KCTC 12554 / HTCC2601</strain>
    </source>
</reference>
<proteinExistence type="predicted"/>
<dbReference type="eggNOG" id="COG0745">
    <property type="taxonomic scope" value="Bacteria"/>
</dbReference>
<keyword evidence="1 2" id="KW-0597">Phosphoprotein</keyword>
<evidence type="ECO:0000256" key="1">
    <source>
        <dbReference type="ARBA" id="ARBA00022553"/>
    </source>
</evidence>
<evidence type="ECO:0000313" key="5">
    <source>
        <dbReference type="Proteomes" id="UP000006230"/>
    </source>
</evidence>
<accession>Q0FV01</accession>
<name>Q0FV01_SALBH</name>
<comment type="caution">
    <text evidence="4">The sequence shown here is derived from an EMBL/GenBank/DDBJ whole genome shotgun (WGS) entry which is preliminary data.</text>
</comment>
<gene>
    <name evidence="4" type="ORF">R2601_00785</name>
</gene>
<dbReference type="OrthoDB" id="9814495at2"/>
<organism evidence="4 5">
    <name type="scientific">Salipiger bermudensis (strain DSM 26914 / JCM 13377 / KCTC 12554 / HTCC2601)</name>
    <name type="common">Pelagibaca bermudensis</name>
    <dbReference type="NCBI Taxonomy" id="314265"/>
    <lineage>
        <taxon>Bacteria</taxon>
        <taxon>Pseudomonadati</taxon>
        <taxon>Pseudomonadota</taxon>
        <taxon>Alphaproteobacteria</taxon>
        <taxon>Rhodobacterales</taxon>
        <taxon>Roseobacteraceae</taxon>
        <taxon>Salipiger</taxon>
    </lineage>
</organism>
<dbReference type="GO" id="GO:0000160">
    <property type="term" value="P:phosphorelay signal transduction system"/>
    <property type="evidence" value="ECO:0007669"/>
    <property type="project" value="InterPro"/>
</dbReference>
<dbReference type="PANTHER" id="PTHR44591:SF21">
    <property type="entry name" value="TWO-COMPONENT RESPONSE REGULATOR"/>
    <property type="match status" value="1"/>
</dbReference>
<dbReference type="Pfam" id="PF00072">
    <property type="entry name" value="Response_reg"/>
    <property type="match status" value="1"/>
</dbReference>
<dbReference type="CDD" id="cd00156">
    <property type="entry name" value="REC"/>
    <property type="match status" value="1"/>
</dbReference>
<dbReference type="InterPro" id="IPR011006">
    <property type="entry name" value="CheY-like_superfamily"/>
</dbReference>
<dbReference type="AlphaFoldDB" id="Q0FV01"/>
<dbReference type="InterPro" id="IPR050595">
    <property type="entry name" value="Bact_response_regulator"/>
</dbReference>
<keyword evidence="5" id="KW-1185">Reference proteome</keyword>
<dbReference type="PANTHER" id="PTHR44591">
    <property type="entry name" value="STRESS RESPONSE REGULATOR PROTEIN 1"/>
    <property type="match status" value="1"/>
</dbReference>
<protein>
    <submittedName>
        <fullName evidence="4">Two component, sigma54 specific, transcriptional regulator, Fis family protein</fullName>
    </submittedName>
</protein>
<feature type="modified residue" description="4-aspartylphosphate" evidence="2">
    <location>
        <position position="65"/>
    </location>
</feature>
<evidence type="ECO:0000256" key="2">
    <source>
        <dbReference type="PROSITE-ProRule" id="PRU00169"/>
    </source>
</evidence>
<dbReference type="EMBL" id="AATQ01000003">
    <property type="protein sequence ID" value="EAU47930.1"/>
    <property type="molecule type" value="Genomic_DNA"/>
</dbReference>
<dbReference type="Gene3D" id="3.40.50.2300">
    <property type="match status" value="1"/>
</dbReference>
<sequence>MLPIAQTGFMTVSLGKVLVVEDDMSVSRALARAVRSLGFDVATFGTGEELLRSPVSAGSAALLLDLHLPGLSGAELISVLRQHFPDLRIIVMTGRDIGGARDACLAAGAELYVTKPISRADLELALGAGTAAPERM</sequence>